<reference evidence="3 5" key="2">
    <citation type="submission" date="2020-02" db="EMBL/GenBank/DDBJ databases">
        <title>Genome sequence of Parvularcula flava strain NH6-79.</title>
        <authorList>
            <person name="Abdul Karim M.H."/>
            <person name="Lam M.Q."/>
            <person name="Chen S.J."/>
            <person name="Yahya A."/>
            <person name="Shahir S."/>
            <person name="Shamsir M.S."/>
            <person name="Chong C.S."/>
        </authorList>
    </citation>
    <scope>NUCLEOTIDE SEQUENCE [LARGE SCALE GENOMIC DNA]</scope>
    <source>
        <strain evidence="3 5">NH6-79</strain>
    </source>
</reference>
<sequence length="252" mass="27421">MKCIPLLFAAIIFVTSASAQEAPRTGSFEASASLEQIFGAAEAPDVGRALPPDKPIQFQLYVPSTYDPANPPGVFVYTSPMRHGAVPDGWEGVLDEANLIWISAEKSGNGTPDVRRMSEAIAALALVRKDYVTAPGRSYASGLSRGGQITSLLVEYFPDVFDGALFVCGAEKLEVSDEAALAKMAQRRFVFLTGTQDFARFRMRDAYQAYLDAGLENSTFMEISGMDHRNPDAEDFAEALTFLDNRSVEENP</sequence>
<evidence type="ECO:0000313" key="3">
    <source>
        <dbReference type="EMBL" id="NHK27089.1"/>
    </source>
</evidence>
<keyword evidence="1" id="KW-0732">Signal</keyword>
<dbReference type="RefSeq" id="WP_166426318.1">
    <property type="nucleotide sequence ID" value="NZ_BMGZ01000001.1"/>
</dbReference>
<organism evidence="2 4">
    <name type="scientific">Aquisalinus luteolus</name>
    <dbReference type="NCBI Taxonomy" id="1566827"/>
    <lineage>
        <taxon>Bacteria</taxon>
        <taxon>Pseudomonadati</taxon>
        <taxon>Pseudomonadota</taxon>
        <taxon>Alphaproteobacteria</taxon>
        <taxon>Parvularculales</taxon>
        <taxon>Parvularculaceae</taxon>
        <taxon>Aquisalinus</taxon>
    </lineage>
</organism>
<evidence type="ECO:0000256" key="1">
    <source>
        <dbReference type="SAM" id="SignalP"/>
    </source>
</evidence>
<dbReference type="SUPFAM" id="SSF53474">
    <property type="entry name" value="alpha/beta-Hydrolases"/>
    <property type="match status" value="1"/>
</dbReference>
<evidence type="ECO:0000313" key="2">
    <source>
        <dbReference type="EMBL" id="GGH94335.1"/>
    </source>
</evidence>
<gene>
    <name evidence="3" type="ORF">FF098_004115</name>
    <name evidence="2" type="ORF">GCM10011355_08280</name>
</gene>
<accession>A0A8J3A242</accession>
<dbReference type="AlphaFoldDB" id="A0A8J3A242"/>
<name>A0A8J3A242_9PROT</name>
<dbReference type="EMBL" id="VCJR02000001">
    <property type="protein sequence ID" value="NHK27089.1"/>
    <property type="molecule type" value="Genomic_DNA"/>
</dbReference>
<evidence type="ECO:0000313" key="4">
    <source>
        <dbReference type="Proteomes" id="UP000621856"/>
    </source>
</evidence>
<dbReference type="Gene3D" id="3.40.50.1820">
    <property type="entry name" value="alpha/beta hydrolase"/>
    <property type="match status" value="1"/>
</dbReference>
<evidence type="ECO:0000313" key="5">
    <source>
        <dbReference type="Proteomes" id="UP000818603"/>
    </source>
</evidence>
<dbReference type="Proteomes" id="UP000621856">
    <property type="component" value="Unassembled WGS sequence"/>
</dbReference>
<dbReference type="Proteomes" id="UP000818603">
    <property type="component" value="Unassembled WGS sequence"/>
</dbReference>
<feature type="signal peptide" evidence="1">
    <location>
        <begin position="1"/>
        <end position="19"/>
    </location>
</feature>
<comment type="caution">
    <text evidence="2">The sequence shown here is derived from an EMBL/GenBank/DDBJ whole genome shotgun (WGS) entry which is preliminary data.</text>
</comment>
<proteinExistence type="predicted"/>
<dbReference type="EMBL" id="BMGZ01000001">
    <property type="protein sequence ID" value="GGH94335.1"/>
    <property type="molecule type" value="Genomic_DNA"/>
</dbReference>
<protein>
    <submittedName>
        <fullName evidence="3">Prolyl oligopeptidase family serine peptidase</fullName>
    </submittedName>
</protein>
<feature type="chain" id="PRO_5035318886" evidence="1">
    <location>
        <begin position="20"/>
        <end position="252"/>
    </location>
</feature>
<reference evidence="2" key="3">
    <citation type="submission" date="2020-09" db="EMBL/GenBank/DDBJ databases">
        <authorList>
            <person name="Sun Q."/>
            <person name="Zhou Y."/>
        </authorList>
    </citation>
    <scope>NUCLEOTIDE SEQUENCE</scope>
    <source>
        <strain evidence="2">CGMCC 1.14984</strain>
    </source>
</reference>
<dbReference type="InterPro" id="IPR029058">
    <property type="entry name" value="AB_hydrolase_fold"/>
</dbReference>
<keyword evidence="5" id="KW-1185">Reference proteome</keyword>
<reference evidence="2" key="1">
    <citation type="journal article" date="2014" name="Int. J. Syst. Evol. Microbiol.">
        <title>Complete genome sequence of Corynebacterium casei LMG S-19264T (=DSM 44701T), isolated from a smear-ripened cheese.</title>
        <authorList>
            <consortium name="US DOE Joint Genome Institute (JGI-PGF)"/>
            <person name="Walter F."/>
            <person name="Albersmeier A."/>
            <person name="Kalinowski J."/>
            <person name="Ruckert C."/>
        </authorList>
    </citation>
    <scope>NUCLEOTIDE SEQUENCE</scope>
    <source>
        <strain evidence="2">CGMCC 1.14984</strain>
    </source>
</reference>